<sequence>MRFHRLVLAALAGLAAPAPLAARTLCTLVTDAANGAVLREEGDCRTRVTPASTFKIPLAVIGFEAGVLTDAHMPVFDFKPGYPDWGGPAWHAPTDPTRWLAYSVVWYSQIVAHRLGRAKLQAETARLGFGNADFSGDPGQDNGLDRAWIMSSLKVSPTEQVAFLRRLATRTLPVSAHTLDETLKIVTMSPAGDGWTLHGKTGTAFPRRADGDFDEARAYGWYVGWAEKDGWTLVFARLDQDEVKLPVPGGTRVRAEFMAGWPALARSLGYP</sequence>
<dbReference type="PANTHER" id="PTHR30627">
    <property type="entry name" value="PEPTIDOGLYCAN D,D-TRANSPEPTIDASE"/>
    <property type="match status" value="1"/>
</dbReference>
<evidence type="ECO:0000256" key="4">
    <source>
        <dbReference type="ARBA" id="ARBA00022729"/>
    </source>
</evidence>
<evidence type="ECO:0000256" key="2">
    <source>
        <dbReference type="ARBA" id="ARBA00007898"/>
    </source>
</evidence>
<evidence type="ECO:0000259" key="8">
    <source>
        <dbReference type="Pfam" id="PF00905"/>
    </source>
</evidence>
<dbReference type="GO" id="GO:0008800">
    <property type="term" value="F:beta-lactamase activity"/>
    <property type="evidence" value="ECO:0007669"/>
    <property type="project" value="UniProtKB-EC"/>
</dbReference>
<evidence type="ECO:0000256" key="6">
    <source>
        <dbReference type="ARBA" id="ARBA00023251"/>
    </source>
</evidence>
<dbReference type="NCBIfam" id="NF000270">
    <property type="entry name" value="bla_class_D_alt"/>
    <property type="match status" value="1"/>
</dbReference>
<reference evidence="10" key="1">
    <citation type="submission" date="2016-10" db="EMBL/GenBank/DDBJ databases">
        <authorList>
            <person name="Varghese N."/>
            <person name="Submissions S."/>
        </authorList>
    </citation>
    <scope>NUCLEOTIDE SEQUENCE [LARGE SCALE GENOMIC DNA]</scope>
    <source>
        <strain evidence="10">Gh-105</strain>
    </source>
</reference>
<dbReference type="OrthoDB" id="9762883at2"/>
<name>A0A1I2S6U9_9HYPH</name>
<feature type="chain" id="PRO_5011733217" description="beta-lactamase" evidence="7">
    <location>
        <begin position="22"/>
        <end position="271"/>
    </location>
</feature>
<evidence type="ECO:0000313" key="10">
    <source>
        <dbReference type="Proteomes" id="UP000199229"/>
    </source>
</evidence>
<dbReference type="InterPro" id="IPR001460">
    <property type="entry name" value="PCN-bd_Tpept"/>
</dbReference>
<evidence type="ECO:0000256" key="1">
    <source>
        <dbReference type="ARBA" id="ARBA00001526"/>
    </source>
</evidence>
<dbReference type="AlphaFoldDB" id="A0A1I2S6U9"/>
<feature type="domain" description="Penicillin-binding protein transpeptidase" evidence="8">
    <location>
        <begin position="26"/>
        <end position="241"/>
    </location>
</feature>
<dbReference type="PANTHER" id="PTHR30627:SF6">
    <property type="entry name" value="BETA-LACTAMASE YBXI-RELATED"/>
    <property type="match status" value="1"/>
</dbReference>
<dbReference type="GO" id="GO:0008658">
    <property type="term" value="F:penicillin binding"/>
    <property type="evidence" value="ECO:0007669"/>
    <property type="project" value="InterPro"/>
</dbReference>
<dbReference type="Pfam" id="PF00905">
    <property type="entry name" value="Transpeptidase"/>
    <property type="match status" value="1"/>
</dbReference>
<dbReference type="STRING" id="582675.SAMN05192565_1049"/>
<dbReference type="GO" id="GO:0005886">
    <property type="term" value="C:plasma membrane"/>
    <property type="evidence" value="ECO:0007669"/>
    <property type="project" value="TreeGrafter"/>
</dbReference>
<dbReference type="EMBL" id="FOPM01000004">
    <property type="protein sequence ID" value="SFG47439.1"/>
    <property type="molecule type" value="Genomic_DNA"/>
</dbReference>
<evidence type="ECO:0000313" key="9">
    <source>
        <dbReference type="EMBL" id="SFG47439.1"/>
    </source>
</evidence>
<dbReference type="InterPro" id="IPR050515">
    <property type="entry name" value="Beta-lactam/transpept"/>
</dbReference>
<dbReference type="InterPro" id="IPR012338">
    <property type="entry name" value="Beta-lactam/transpept-like"/>
</dbReference>
<gene>
    <name evidence="9" type="ORF">SAMN05192565_1049</name>
</gene>
<accession>A0A1I2S6U9</accession>
<protein>
    <recommendedName>
        <fullName evidence="3">beta-lactamase</fullName>
        <ecNumber evidence="3">3.5.2.6</ecNumber>
    </recommendedName>
</protein>
<dbReference type="EC" id="3.5.2.6" evidence="3"/>
<organism evidence="9 10">
    <name type="scientific">Methylobacterium gossipiicola</name>
    <dbReference type="NCBI Taxonomy" id="582675"/>
    <lineage>
        <taxon>Bacteria</taxon>
        <taxon>Pseudomonadati</taxon>
        <taxon>Pseudomonadota</taxon>
        <taxon>Alphaproteobacteria</taxon>
        <taxon>Hyphomicrobiales</taxon>
        <taxon>Methylobacteriaceae</taxon>
        <taxon>Methylobacterium</taxon>
    </lineage>
</organism>
<dbReference type="GO" id="GO:0071555">
    <property type="term" value="P:cell wall organization"/>
    <property type="evidence" value="ECO:0007669"/>
    <property type="project" value="TreeGrafter"/>
</dbReference>
<dbReference type="Gene3D" id="3.40.710.10">
    <property type="entry name" value="DD-peptidase/beta-lactamase superfamily"/>
    <property type="match status" value="1"/>
</dbReference>
<evidence type="ECO:0000256" key="3">
    <source>
        <dbReference type="ARBA" id="ARBA00012865"/>
    </source>
</evidence>
<evidence type="ECO:0000256" key="5">
    <source>
        <dbReference type="ARBA" id="ARBA00022801"/>
    </source>
</evidence>
<comment type="similarity">
    <text evidence="2">Belongs to the class-D beta-lactamase family.</text>
</comment>
<comment type="catalytic activity">
    <reaction evidence="1">
        <text>a beta-lactam + H2O = a substituted beta-amino acid</text>
        <dbReference type="Rhea" id="RHEA:20401"/>
        <dbReference type="ChEBI" id="CHEBI:15377"/>
        <dbReference type="ChEBI" id="CHEBI:35627"/>
        <dbReference type="ChEBI" id="CHEBI:140347"/>
        <dbReference type="EC" id="3.5.2.6"/>
    </reaction>
</comment>
<keyword evidence="4 7" id="KW-0732">Signal</keyword>
<keyword evidence="10" id="KW-1185">Reference proteome</keyword>
<dbReference type="GO" id="GO:0046677">
    <property type="term" value="P:response to antibiotic"/>
    <property type="evidence" value="ECO:0007669"/>
    <property type="project" value="UniProtKB-KW"/>
</dbReference>
<dbReference type="RefSeq" id="WP_091969390.1">
    <property type="nucleotide sequence ID" value="NZ_FOPM01000004.1"/>
</dbReference>
<dbReference type="Proteomes" id="UP000199229">
    <property type="component" value="Unassembled WGS sequence"/>
</dbReference>
<feature type="signal peptide" evidence="7">
    <location>
        <begin position="1"/>
        <end position="21"/>
    </location>
</feature>
<keyword evidence="6" id="KW-0046">Antibiotic resistance</keyword>
<evidence type="ECO:0000256" key="7">
    <source>
        <dbReference type="SAM" id="SignalP"/>
    </source>
</evidence>
<dbReference type="SUPFAM" id="SSF56601">
    <property type="entry name" value="beta-lactamase/transpeptidase-like"/>
    <property type="match status" value="1"/>
</dbReference>
<keyword evidence="5" id="KW-0378">Hydrolase</keyword>
<proteinExistence type="inferred from homology"/>